<dbReference type="InterPro" id="IPR050445">
    <property type="entry name" value="Bact_polysacc_biosynth/exp"/>
</dbReference>
<keyword evidence="2" id="KW-0472">Membrane</keyword>
<dbReference type="AlphaFoldDB" id="A0A1I4ANQ5"/>
<feature type="region of interest" description="Disordered" evidence="1">
    <location>
        <begin position="210"/>
        <end position="272"/>
    </location>
</feature>
<feature type="region of interest" description="Disordered" evidence="1">
    <location>
        <begin position="284"/>
        <end position="310"/>
    </location>
</feature>
<protein>
    <submittedName>
        <fullName evidence="3">Chain length determinant protein</fullName>
    </submittedName>
</protein>
<keyword evidence="4" id="KW-1185">Reference proteome</keyword>
<feature type="compositionally biased region" description="Low complexity" evidence="1">
    <location>
        <begin position="248"/>
        <end position="272"/>
    </location>
</feature>
<organism evidence="3 4">
    <name type="scientific">Streptomyces pini</name>
    <dbReference type="NCBI Taxonomy" id="1520580"/>
    <lineage>
        <taxon>Bacteria</taxon>
        <taxon>Bacillati</taxon>
        <taxon>Actinomycetota</taxon>
        <taxon>Actinomycetes</taxon>
        <taxon>Kitasatosporales</taxon>
        <taxon>Streptomycetaceae</taxon>
        <taxon>Streptomyces</taxon>
    </lineage>
</organism>
<evidence type="ECO:0000256" key="1">
    <source>
        <dbReference type="SAM" id="MobiDB-lite"/>
    </source>
</evidence>
<sequence length="310" mass="30502">MTEPRTTEPPEPPAPPRRTGPLARLSPPWRPSSLPAWWPLALGILLGLVGAAAYGLLATPRYTATSYVVVVPGPGADSATALGFAQAYGRVATDSAVLAEARAAARMPVEELRDAVRSATSPDAPMVEITGTASSPGRAAAASNAVANALTRTGNQATSSTGVRLSLFAPAFDPTEPTSPSVPLAVAVGGCAGGLVGGLALLAAPRGRRAPVPVGVPAPAGAANRSARAERPAPAADASSPSKPSPSKPSAAPPAQAAPAADSGVPAPAVKAAAKAAAAAAASVSAPFGKDAAGDGTPEERRKLGRRSAR</sequence>
<dbReference type="PANTHER" id="PTHR32309">
    <property type="entry name" value="TYROSINE-PROTEIN KINASE"/>
    <property type="match status" value="1"/>
</dbReference>
<dbReference type="Proteomes" id="UP000198928">
    <property type="component" value="Unassembled WGS sequence"/>
</dbReference>
<feature type="transmembrane region" description="Helical" evidence="2">
    <location>
        <begin position="36"/>
        <end position="57"/>
    </location>
</feature>
<evidence type="ECO:0000313" key="4">
    <source>
        <dbReference type="Proteomes" id="UP000198928"/>
    </source>
</evidence>
<gene>
    <name evidence="3" type="ORF">SAMN05192584_10755</name>
</gene>
<dbReference type="RefSeq" id="WP_175540975.1">
    <property type="nucleotide sequence ID" value="NZ_FOSG01000007.1"/>
</dbReference>
<dbReference type="EMBL" id="FOSG01000007">
    <property type="protein sequence ID" value="SFK57557.1"/>
    <property type="molecule type" value="Genomic_DNA"/>
</dbReference>
<evidence type="ECO:0000313" key="3">
    <source>
        <dbReference type="EMBL" id="SFK57557.1"/>
    </source>
</evidence>
<dbReference type="PANTHER" id="PTHR32309:SF31">
    <property type="entry name" value="CAPSULAR EXOPOLYSACCHARIDE FAMILY"/>
    <property type="match status" value="1"/>
</dbReference>
<name>A0A1I4ANQ5_9ACTN</name>
<proteinExistence type="predicted"/>
<keyword evidence="2" id="KW-0812">Transmembrane</keyword>
<feature type="compositionally biased region" description="Low complexity" evidence="1">
    <location>
        <begin position="210"/>
        <end position="242"/>
    </location>
</feature>
<reference evidence="4" key="1">
    <citation type="submission" date="2016-10" db="EMBL/GenBank/DDBJ databases">
        <authorList>
            <person name="Varghese N."/>
            <person name="Submissions S."/>
        </authorList>
    </citation>
    <scope>NUCLEOTIDE SEQUENCE [LARGE SCALE GENOMIC DNA]</scope>
    <source>
        <strain evidence="4">PL19</strain>
    </source>
</reference>
<evidence type="ECO:0000256" key="2">
    <source>
        <dbReference type="SAM" id="Phobius"/>
    </source>
</evidence>
<accession>A0A1I4ANQ5</accession>
<keyword evidence="2" id="KW-1133">Transmembrane helix</keyword>
<feature type="region of interest" description="Disordered" evidence="1">
    <location>
        <begin position="1"/>
        <end position="26"/>
    </location>
</feature>
<feature type="compositionally biased region" description="Pro residues" evidence="1">
    <location>
        <begin position="9"/>
        <end position="18"/>
    </location>
</feature>